<feature type="region of interest" description="Disordered" evidence="1">
    <location>
        <begin position="1"/>
        <end position="28"/>
    </location>
</feature>
<evidence type="ECO:0000256" key="1">
    <source>
        <dbReference type="SAM" id="MobiDB-lite"/>
    </source>
</evidence>
<gene>
    <name evidence="2" type="ORF">E2C01_010888</name>
</gene>
<dbReference type="AlphaFoldDB" id="A0A5B7DA30"/>
<proteinExistence type="predicted"/>
<comment type="caution">
    <text evidence="2">The sequence shown here is derived from an EMBL/GenBank/DDBJ whole genome shotgun (WGS) entry which is preliminary data.</text>
</comment>
<evidence type="ECO:0000313" key="2">
    <source>
        <dbReference type="EMBL" id="MPC18016.1"/>
    </source>
</evidence>
<feature type="compositionally biased region" description="Basic and acidic residues" evidence="1">
    <location>
        <begin position="123"/>
        <end position="143"/>
    </location>
</feature>
<sequence length="155" mass="16438">MRSARRLSTCCSRSPNTRQKTSINHQGAEQQPSCRVIVAGVMAARWRGVGGGGRQDRPGPLNIHRKTPRSFTLAGAATHQPSTFTVLGTRTHCCPACCLLPPCTASTGEAIGARVNVAPARSTGKEEVKEDGQETNGRDEGKHRAAPLSSPGRPE</sequence>
<accession>A0A5B7DA30</accession>
<feature type="region of interest" description="Disordered" evidence="1">
    <location>
        <begin position="117"/>
        <end position="155"/>
    </location>
</feature>
<reference evidence="2 3" key="1">
    <citation type="submission" date="2019-05" db="EMBL/GenBank/DDBJ databases">
        <title>Another draft genome of Portunus trituberculatus and its Hox gene families provides insights of decapod evolution.</title>
        <authorList>
            <person name="Jeong J.-H."/>
            <person name="Song I."/>
            <person name="Kim S."/>
            <person name="Choi T."/>
            <person name="Kim D."/>
            <person name="Ryu S."/>
            <person name="Kim W."/>
        </authorList>
    </citation>
    <scope>NUCLEOTIDE SEQUENCE [LARGE SCALE GENOMIC DNA]</scope>
    <source>
        <tissue evidence="2">Muscle</tissue>
    </source>
</reference>
<dbReference type="Proteomes" id="UP000324222">
    <property type="component" value="Unassembled WGS sequence"/>
</dbReference>
<keyword evidence="3" id="KW-1185">Reference proteome</keyword>
<organism evidence="2 3">
    <name type="scientific">Portunus trituberculatus</name>
    <name type="common">Swimming crab</name>
    <name type="synonym">Neptunus trituberculatus</name>
    <dbReference type="NCBI Taxonomy" id="210409"/>
    <lineage>
        <taxon>Eukaryota</taxon>
        <taxon>Metazoa</taxon>
        <taxon>Ecdysozoa</taxon>
        <taxon>Arthropoda</taxon>
        <taxon>Crustacea</taxon>
        <taxon>Multicrustacea</taxon>
        <taxon>Malacostraca</taxon>
        <taxon>Eumalacostraca</taxon>
        <taxon>Eucarida</taxon>
        <taxon>Decapoda</taxon>
        <taxon>Pleocyemata</taxon>
        <taxon>Brachyura</taxon>
        <taxon>Eubrachyura</taxon>
        <taxon>Portunoidea</taxon>
        <taxon>Portunidae</taxon>
        <taxon>Portuninae</taxon>
        <taxon>Portunus</taxon>
    </lineage>
</organism>
<name>A0A5B7DA30_PORTR</name>
<feature type="compositionally biased region" description="Polar residues" evidence="1">
    <location>
        <begin position="9"/>
        <end position="28"/>
    </location>
</feature>
<dbReference type="EMBL" id="VSRR010000639">
    <property type="protein sequence ID" value="MPC18016.1"/>
    <property type="molecule type" value="Genomic_DNA"/>
</dbReference>
<evidence type="ECO:0000313" key="3">
    <source>
        <dbReference type="Proteomes" id="UP000324222"/>
    </source>
</evidence>
<protein>
    <submittedName>
        <fullName evidence="2">Uncharacterized protein</fullName>
    </submittedName>
</protein>